<dbReference type="AlphaFoldDB" id="A0A517MRE3"/>
<dbReference type="SUPFAM" id="SSF51445">
    <property type="entry name" value="(Trans)glycosidases"/>
    <property type="match status" value="1"/>
</dbReference>
<keyword evidence="3 5" id="KW-0326">Glycosidase</keyword>
<evidence type="ECO:0000256" key="3">
    <source>
        <dbReference type="ARBA" id="ARBA00023295"/>
    </source>
</evidence>
<dbReference type="EC" id="3.2.1.17" evidence="5"/>
<proteinExistence type="inferred from homology"/>
<sequence precursor="true">MPGRTLAISLVVMAFATAPAAAYVDGIDVSRWQSSVDWNSVKSDGIDFAFVKATEGVNFVDSRFHENMQGATAAGVHIGPYHFARIDSFNGVPFTDYDGSAFAPGSNPYLDAVSEANDFLDEIMPYYETGLYLPPVADVEGLPDFGNSNLEREFISNWVQIFSDTVDETLGRRPIIYTSKSGANTHYTSPVASTHDLWIAWWRGTGTTNPPVQSDTALWEPWQFWQWTATGSVNGVSGNVDRNVYQGSLVELEQLLIGEDPGSLIMLADFETDEGYFNRPTNYSGSNQGIGASSSAIRVTTEAHEGIGSQEIHIDGDPEGWFLRHVSGIGSTSANPETNLALDATGYIGFWLKTDDAGISVTIAIDDPLTADRGVEQLVIADGEWHLYEWNFEDSSQWEAWVNEEGIITGPTVTIDSIQFSGSGQATFYLDSVAHDPLGSLGPLAGDFDLDGDIDGDDLHEWQAAYGDGNGDGLDFLIWQQQAGSSSENASTAAIPEPAALLLLGVFAVGAGLGRQNKLPLSGL</sequence>
<dbReference type="Gene3D" id="3.20.20.80">
    <property type="entry name" value="Glycosidases"/>
    <property type="match status" value="1"/>
</dbReference>
<dbReference type="KEGG" id="amob:HG15A2_06970"/>
<keyword evidence="6" id="KW-1185">Reference proteome</keyword>
<dbReference type="EMBL" id="CP036263">
    <property type="protein sequence ID" value="QDS97436.1"/>
    <property type="molecule type" value="Genomic_DNA"/>
</dbReference>
<dbReference type="Proteomes" id="UP000319852">
    <property type="component" value="Chromosome"/>
</dbReference>
<evidence type="ECO:0000256" key="1">
    <source>
        <dbReference type="ARBA" id="ARBA00010646"/>
    </source>
</evidence>
<organism evidence="5 6">
    <name type="scientific">Adhaeretor mobilis</name>
    <dbReference type="NCBI Taxonomy" id="1930276"/>
    <lineage>
        <taxon>Bacteria</taxon>
        <taxon>Pseudomonadati</taxon>
        <taxon>Planctomycetota</taxon>
        <taxon>Planctomycetia</taxon>
        <taxon>Pirellulales</taxon>
        <taxon>Lacipirellulaceae</taxon>
        <taxon>Adhaeretor</taxon>
    </lineage>
</organism>
<accession>A0A517MRE3</accession>
<evidence type="ECO:0000313" key="5">
    <source>
        <dbReference type="EMBL" id="QDS97436.1"/>
    </source>
</evidence>
<dbReference type="InterPro" id="IPR002053">
    <property type="entry name" value="Glyco_hydro_25"/>
</dbReference>
<dbReference type="Pfam" id="PF01183">
    <property type="entry name" value="Glyco_hydro_25"/>
    <property type="match status" value="2"/>
</dbReference>
<evidence type="ECO:0000256" key="4">
    <source>
        <dbReference type="SAM" id="SignalP"/>
    </source>
</evidence>
<dbReference type="PROSITE" id="PS51904">
    <property type="entry name" value="GLYCOSYL_HYDROL_F25_2"/>
    <property type="match status" value="1"/>
</dbReference>
<dbReference type="GO" id="GO:0003796">
    <property type="term" value="F:lysozyme activity"/>
    <property type="evidence" value="ECO:0007669"/>
    <property type="project" value="UniProtKB-EC"/>
</dbReference>
<dbReference type="SMART" id="SM00641">
    <property type="entry name" value="Glyco_25"/>
    <property type="match status" value="1"/>
</dbReference>
<feature type="chain" id="PRO_5022026783" evidence="4">
    <location>
        <begin position="23"/>
        <end position="524"/>
    </location>
</feature>
<protein>
    <submittedName>
        <fullName evidence="5">Lysozyme M1</fullName>
        <ecNumber evidence="5">3.2.1.17</ecNumber>
    </submittedName>
</protein>
<keyword evidence="4" id="KW-0732">Signal</keyword>
<dbReference type="GO" id="GO:0016052">
    <property type="term" value="P:carbohydrate catabolic process"/>
    <property type="evidence" value="ECO:0007669"/>
    <property type="project" value="TreeGrafter"/>
</dbReference>
<keyword evidence="2 5" id="KW-0378">Hydrolase</keyword>
<evidence type="ECO:0000256" key="2">
    <source>
        <dbReference type="ARBA" id="ARBA00022801"/>
    </source>
</evidence>
<evidence type="ECO:0000313" key="6">
    <source>
        <dbReference type="Proteomes" id="UP000319852"/>
    </source>
</evidence>
<dbReference type="CDD" id="cd00599">
    <property type="entry name" value="GH25_muramidase"/>
    <property type="match status" value="1"/>
</dbReference>
<comment type="similarity">
    <text evidence="1">Belongs to the glycosyl hydrolase 25 family.</text>
</comment>
<dbReference type="InterPro" id="IPR017853">
    <property type="entry name" value="GH"/>
</dbReference>
<gene>
    <name evidence="5" type="primary">acm</name>
    <name evidence="5" type="ORF">HG15A2_06970</name>
</gene>
<dbReference type="OrthoDB" id="287365at2"/>
<reference evidence="5 6" key="1">
    <citation type="submission" date="2019-02" db="EMBL/GenBank/DDBJ databases">
        <title>Deep-cultivation of Planctomycetes and their phenomic and genomic characterization uncovers novel biology.</title>
        <authorList>
            <person name="Wiegand S."/>
            <person name="Jogler M."/>
            <person name="Boedeker C."/>
            <person name="Pinto D."/>
            <person name="Vollmers J."/>
            <person name="Rivas-Marin E."/>
            <person name="Kohn T."/>
            <person name="Peeters S.H."/>
            <person name="Heuer A."/>
            <person name="Rast P."/>
            <person name="Oberbeckmann S."/>
            <person name="Bunk B."/>
            <person name="Jeske O."/>
            <person name="Meyerdierks A."/>
            <person name="Storesund J.E."/>
            <person name="Kallscheuer N."/>
            <person name="Luecker S."/>
            <person name="Lage O.M."/>
            <person name="Pohl T."/>
            <person name="Merkel B.J."/>
            <person name="Hornburger P."/>
            <person name="Mueller R.-W."/>
            <person name="Bruemmer F."/>
            <person name="Labrenz M."/>
            <person name="Spormann A.M."/>
            <person name="Op den Camp H."/>
            <person name="Overmann J."/>
            <person name="Amann R."/>
            <person name="Jetten M.S.M."/>
            <person name="Mascher T."/>
            <person name="Medema M.H."/>
            <person name="Devos D.P."/>
            <person name="Kaster A.-K."/>
            <person name="Ovreas L."/>
            <person name="Rohde M."/>
            <person name="Galperin M.Y."/>
            <person name="Jogler C."/>
        </authorList>
    </citation>
    <scope>NUCLEOTIDE SEQUENCE [LARGE SCALE GENOMIC DNA]</scope>
    <source>
        <strain evidence="5 6">HG15A2</strain>
    </source>
</reference>
<dbReference type="PANTHER" id="PTHR34135:SF2">
    <property type="entry name" value="LYSOZYME"/>
    <property type="match status" value="1"/>
</dbReference>
<dbReference type="GO" id="GO:0009253">
    <property type="term" value="P:peptidoglycan catabolic process"/>
    <property type="evidence" value="ECO:0007669"/>
    <property type="project" value="InterPro"/>
</dbReference>
<feature type="signal peptide" evidence="4">
    <location>
        <begin position="1"/>
        <end position="22"/>
    </location>
</feature>
<dbReference type="PANTHER" id="PTHR34135">
    <property type="entry name" value="LYSOZYME"/>
    <property type="match status" value="1"/>
</dbReference>
<dbReference type="InterPro" id="IPR018077">
    <property type="entry name" value="Glyco_hydro_fam25_subgr"/>
</dbReference>
<name>A0A517MRE3_9BACT</name>
<dbReference type="GO" id="GO:0016998">
    <property type="term" value="P:cell wall macromolecule catabolic process"/>
    <property type="evidence" value="ECO:0007669"/>
    <property type="project" value="InterPro"/>
</dbReference>